<protein>
    <submittedName>
        <fullName evidence="3">Uncharacterized protein</fullName>
    </submittedName>
</protein>
<evidence type="ECO:0000313" key="3">
    <source>
        <dbReference type="EMBL" id="HJF13738.1"/>
    </source>
</evidence>
<name>A0A921FKG9_9MICC</name>
<evidence type="ECO:0000256" key="2">
    <source>
        <dbReference type="SAM" id="Phobius"/>
    </source>
</evidence>
<dbReference type="EMBL" id="DYXC01000034">
    <property type="protein sequence ID" value="HJF13738.1"/>
    <property type="molecule type" value="Genomic_DNA"/>
</dbReference>
<sequence length="110" mass="12801">MSIEIITIITAAAGVLVTLGSVMLVGFVRIRRHMDQRFDQLHTHYEHIDIGIRKVFLKVSSVQAQFEHAECEIRKLQEELQEVKAADVVPRRTTTSAFFLHDTMLRRLRW</sequence>
<comment type="caution">
    <text evidence="3">The sequence shown here is derived from an EMBL/GenBank/DDBJ whole genome shotgun (WGS) entry which is preliminary data.</text>
</comment>
<keyword evidence="1" id="KW-0175">Coiled coil</keyword>
<accession>A0A921FKG9</accession>
<dbReference type="Proteomes" id="UP000703315">
    <property type="component" value="Unassembled WGS sequence"/>
</dbReference>
<organism evidence="3 4">
    <name type="scientific">Enteractinococcus helveticum</name>
    <dbReference type="NCBI Taxonomy" id="1837282"/>
    <lineage>
        <taxon>Bacteria</taxon>
        <taxon>Bacillati</taxon>
        <taxon>Actinomycetota</taxon>
        <taxon>Actinomycetes</taxon>
        <taxon>Micrococcales</taxon>
        <taxon>Micrococcaceae</taxon>
    </lineage>
</organism>
<keyword evidence="2" id="KW-0812">Transmembrane</keyword>
<evidence type="ECO:0000313" key="4">
    <source>
        <dbReference type="Proteomes" id="UP000703315"/>
    </source>
</evidence>
<proteinExistence type="predicted"/>
<evidence type="ECO:0000256" key="1">
    <source>
        <dbReference type="SAM" id="Coils"/>
    </source>
</evidence>
<reference evidence="3" key="2">
    <citation type="submission" date="2021-09" db="EMBL/GenBank/DDBJ databases">
        <authorList>
            <person name="Gilroy R."/>
        </authorList>
    </citation>
    <scope>NUCLEOTIDE SEQUENCE</scope>
    <source>
        <strain evidence="3">ChiHjej13B12-14962</strain>
    </source>
</reference>
<dbReference type="AlphaFoldDB" id="A0A921FKG9"/>
<keyword evidence="2" id="KW-0472">Membrane</keyword>
<feature type="transmembrane region" description="Helical" evidence="2">
    <location>
        <begin position="6"/>
        <end position="28"/>
    </location>
</feature>
<feature type="coiled-coil region" evidence="1">
    <location>
        <begin position="59"/>
        <end position="86"/>
    </location>
</feature>
<reference evidence="3" key="1">
    <citation type="journal article" date="2021" name="PeerJ">
        <title>Extensive microbial diversity within the chicken gut microbiome revealed by metagenomics and culture.</title>
        <authorList>
            <person name="Gilroy R."/>
            <person name="Ravi A."/>
            <person name="Getino M."/>
            <person name="Pursley I."/>
            <person name="Horton D.L."/>
            <person name="Alikhan N.F."/>
            <person name="Baker D."/>
            <person name="Gharbi K."/>
            <person name="Hall N."/>
            <person name="Watson M."/>
            <person name="Adriaenssens E.M."/>
            <person name="Foster-Nyarko E."/>
            <person name="Jarju S."/>
            <person name="Secka A."/>
            <person name="Antonio M."/>
            <person name="Oren A."/>
            <person name="Chaudhuri R.R."/>
            <person name="La Ragione R."/>
            <person name="Hildebrand F."/>
            <person name="Pallen M.J."/>
        </authorList>
    </citation>
    <scope>NUCLEOTIDE SEQUENCE</scope>
    <source>
        <strain evidence="3">ChiHjej13B12-14962</strain>
    </source>
</reference>
<keyword evidence="2" id="KW-1133">Transmembrane helix</keyword>
<dbReference type="RefSeq" id="WP_303902605.1">
    <property type="nucleotide sequence ID" value="NZ_DYXC01000034.1"/>
</dbReference>
<gene>
    <name evidence="3" type="ORF">K8V32_02895</name>
</gene>